<dbReference type="PANTHER" id="PTHR42923:SF34">
    <property type="entry name" value="AMINE OXIDASE DOMAIN-CONTAINING PROTEIN"/>
    <property type="match status" value="1"/>
</dbReference>
<dbReference type="Gene3D" id="3.50.50.60">
    <property type="entry name" value="FAD/NAD(P)-binding domain"/>
    <property type="match status" value="1"/>
</dbReference>
<dbReference type="Pfam" id="PF13450">
    <property type="entry name" value="NAD_binding_8"/>
    <property type="match status" value="1"/>
</dbReference>
<name>X0WT61_9ZZZZ</name>
<dbReference type="AlphaFoldDB" id="X0WT61"/>
<dbReference type="GO" id="GO:0016491">
    <property type="term" value="F:oxidoreductase activity"/>
    <property type="evidence" value="ECO:0007669"/>
    <property type="project" value="TreeGrafter"/>
</dbReference>
<organism evidence="1">
    <name type="scientific">marine sediment metagenome</name>
    <dbReference type="NCBI Taxonomy" id="412755"/>
    <lineage>
        <taxon>unclassified sequences</taxon>
        <taxon>metagenomes</taxon>
        <taxon>ecological metagenomes</taxon>
    </lineage>
</organism>
<dbReference type="PANTHER" id="PTHR42923">
    <property type="entry name" value="PROTOPORPHYRINOGEN OXIDASE"/>
    <property type="match status" value="1"/>
</dbReference>
<accession>X0WT61</accession>
<reference evidence="1" key="1">
    <citation type="journal article" date="2014" name="Front. Microbiol.">
        <title>High frequency of phylogenetically diverse reductive dehalogenase-homologous genes in deep subseafloor sedimentary metagenomes.</title>
        <authorList>
            <person name="Kawai M."/>
            <person name="Futagami T."/>
            <person name="Toyoda A."/>
            <person name="Takaki Y."/>
            <person name="Nishi S."/>
            <person name="Hori S."/>
            <person name="Arai W."/>
            <person name="Tsubouchi T."/>
            <person name="Morono Y."/>
            <person name="Uchiyama I."/>
            <person name="Ito T."/>
            <person name="Fujiyama A."/>
            <person name="Inagaki F."/>
            <person name="Takami H."/>
        </authorList>
    </citation>
    <scope>NUCLEOTIDE SEQUENCE</scope>
    <source>
        <strain evidence="1">Expedition CK06-06</strain>
    </source>
</reference>
<evidence type="ECO:0000313" key="1">
    <source>
        <dbReference type="EMBL" id="GAG33845.1"/>
    </source>
</evidence>
<dbReference type="EMBL" id="BARS01042902">
    <property type="protein sequence ID" value="GAG33845.1"/>
    <property type="molecule type" value="Genomic_DNA"/>
</dbReference>
<dbReference type="SUPFAM" id="SSF51905">
    <property type="entry name" value="FAD/NAD(P)-binding domain"/>
    <property type="match status" value="1"/>
</dbReference>
<evidence type="ECO:0008006" key="2">
    <source>
        <dbReference type="Google" id="ProtNLM"/>
    </source>
</evidence>
<protein>
    <recommendedName>
        <fullName evidence="2">Amine oxidase domain-containing protein</fullName>
    </recommendedName>
</protein>
<dbReference type="InterPro" id="IPR050464">
    <property type="entry name" value="Zeta_carotene_desat/Oxidored"/>
</dbReference>
<gene>
    <name evidence="1" type="ORF">S01H1_65025</name>
</gene>
<dbReference type="InterPro" id="IPR036188">
    <property type="entry name" value="FAD/NAD-bd_sf"/>
</dbReference>
<sequence>MTKVIILGAGLSGLSAAYHLKENYEIFDKEEKVGGLCRSIKIGDFIFDYGPHILFPKDEYIAKLIRRLL</sequence>
<feature type="non-terminal residue" evidence="1">
    <location>
        <position position="69"/>
    </location>
</feature>
<comment type="caution">
    <text evidence="1">The sequence shown here is derived from an EMBL/GenBank/DDBJ whole genome shotgun (WGS) entry which is preliminary data.</text>
</comment>
<proteinExistence type="predicted"/>